<dbReference type="InterPro" id="IPR008844">
    <property type="entry name" value="Spore_GerAC-like"/>
</dbReference>
<reference evidence="11 12" key="1">
    <citation type="submission" date="2016-04" db="EMBL/GenBank/DDBJ databases">
        <title>Genome sequence of Clostridium magnum DSM 2767.</title>
        <authorList>
            <person name="Poehlein A."/>
            <person name="Uhlig R."/>
            <person name="Fischer R."/>
            <person name="Bahl H."/>
            <person name="Daniel R."/>
        </authorList>
    </citation>
    <scope>NUCLEOTIDE SEQUENCE [LARGE SCALE GENOMIC DNA]</scope>
    <source>
        <strain evidence="11 12">DSM 2767</strain>
    </source>
</reference>
<dbReference type="Pfam" id="PF25198">
    <property type="entry name" value="Spore_GerAC_N"/>
    <property type="match status" value="1"/>
</dbReference>
<dbReference type="PANTHER" id="PTHR35789">
    <property type="entry name" value="SPORE GERMINATION PROTEIN B3"/>
    <property type="match status" value="1"/>
</dbReference>
<evidence type="ECO:0000313" key="11">
    <source>
        <dbReference type="EMBL" id="KZL89546.1"/>
    </source>
</evidence>
<keyword evidence="6" id="KW-0564">Palmitate</keyword>
<dbReference type="OrthoDB" id="1949745at2"/>
<evidence type="ECO:0000256" key="4">
    <source>
        <dbReference type="ARBA" id="ARBA00022729"/>
    </source>
</evidence>
<dbReference type="AlphaFoldDB" id="A0A161X683"/>
<dbReference type="InterPro" id="IPR046953">
    <property type="entry name" value="Spore_GerAC-like_C"/>
</dbReference>
<keyword evidence="5 8" id="KW-0472">Membrane</keyword>
<dbReference type="NCBIfam" id="TIGR02887">
    <property type="entry name" value="spore_ger_x_C"/>
    <property type="match status" value="1"/>
</dbReference>
<dbReference type="PATRIC" id="fig|1121326.3.peg.5101"/>
<keyword evidence="8" id="KW-1133">Transmembrane helix</keyword>
<feature type="domain" description="Spore germination GerAC-like C-terminal" evidence="9">
    <location>
        <begin position="203"/>
        <end position="364"/>
    </location>
</feature>
<accession>A0A161X683</accession>
<dbReference type="Gene3D" id="3.30.300.210">
    <property type="entry name" value="Nutrient germinant receptor protein C, domain 3"/>
    <property type="match status" value="1"/>
</dbReference>
<keyword evidence="7" id="KW-0449">Lipoprotein</keyword>
<keyword evidence="3" id="KW-0309">Germination</keyword>
<comment type="caution">
    <text evidence="11">The sequence shown here is derived from an EMBL/GenBank/DDBJ whole genome shotgun (WGS) entry which is preliminary data.</text>
</comment>
<keyword evidence="12" id="KW-1185">Reference proteome</keyword>
<dbReference type="GO" id="GO:0016020">
    <property type="term" value="C:membrane"/>
    <property type="evidence" value="ECO:0007669"/>
    <property type="project" value="UniProtKB-SubCell"/>
</dbReference>
<organism evidence="11 12">
    <name type="scientific">Clostridium magnum DSM 2767</name>
    <dbReference type="NCBI Taxonomy" id="1121326"/>
    <lineage>
        <taxon>Bacteria</taxon>
        <taxon>Bacillati</taxon>
        <taxon>Bacillota</taxon>
        <taxon>Clostridia</taxon>
        <taxon>Eubacteriales</taxon>
        <taxon>Clostridiaceae</taxon>
        <taxon>Clostridium</taxon>
    </lineage>
</organism>
<evidence type="ECO:0000256" key="5">
    <source>
        <dbReference type="ARBA" id="ARBA00023136"/>
    </source>
</evidence>
<dbReference type="InterPro" id="IPR038501">
    <property type="entry name" value="Spore_GerAC_C_sf"/>
</dbReference>
<dbReference type="Pfam" id="PF05504">
    <property type="entry name" value="Spore_GerAC"/>
    <property type="match status" value="1"/>
</dbReference>
<evidence type="ECO:0000313" key="12">
    <source>
        <dbReference type="Proteomes" id="UP000076603"/>
    </source>
</evidence>
<protein>
    <recommendedName>
        <fullName evidence="13">Spore germination protein A3</fullName>
    </recommendedName>
</protein>
<evidence type="ECO:0000256" key="2">
    <source>
        <dbReference type="ARBA" id="ARBA00007886"/>
    </source>
</evidence>
<evidence type="ECO:0000256" key="7">
    <source>
        <dbReference type="ARBA" id="ARBA00023288"/>
    </source>
</evidence>
<evidence type="ECO:0000259" key="9">
    <source>
        <dbReference type="Pfam" id="PF05504"/>
    </source>
</evidence>
<dbReference type="STRING" id="1121326.CLMAG_50370"/>
<dbReference type="RefSeq" id="WP_066628616.1">
    <property type="nucleotide sequence ID" value="NZ_FQXL01000007.1"/>
</dbReference>
<proteinExistence type="inferred from homology"/>
<gene>
    <name evidence="11" type="ORF">CLMAG_50370</name>
</gene>
<evidence type="ECO:0000256" key="1">
    <source>
        <dbReference type="ARBA" id="ARBA00004635"/>
    </source>
</evidence>
<evidence type="ECO:0000256" key="8">
    <source>
        <dbReference type="SAM" id="Phobius"/>
    </source>
</evidence>
<dbReference type="Proteomes" id="UP000076603">
    <property type="component" value="Unassembled WGS sequence"/>
</dbReference>
<comment type="similarity">
    <text evidence="2">Belongs to the GerABKC lipoprotein family.</text>
</comment>
<evidence type="ECO:0008006" key="13">
    <source>
        <dbReference type="Google" id="ProtNLM"/>
    </source>
</evidence>
<dbReference type="PANTHER" id="PTHR35789:SF1">
    <property type="entry name" value="SPORE GERMINATION PROTEIN B3"/>
    <property type="match status" value="1"/>
</dbReference>
<dbReference type="InterPro" id="IPR057336">
    <property type="entry name" value="GerAC_N"/>
</dbReference>
<evidence type="ECO:0000259" key="10">
    <source>
        <dbReference type="Pfam" id="PF25198"/>
    </source>
</evidence>
<feature type="transmembrane region" description="Helical" evidence="8">
    <location>
        <begin position="7"/>
        <end position="24"/>
    </location>
</feature>
<sequence>MKKNFNRRFVFIIILTIIFGYSFIGTKGEVVENLEIPIAVGYDLSESGEYRVPIPIYEFSPSGDIKSKTITGQSSSIGGTRDDRQRKANKRYLLGVEKLYVISEKYAEYGIRNIIDILLNNPQVSDRNPTVVFKGKAEDLFKYKIQGYANSAEYIEGMIKNSRYYNFFSGQFNMMDLIVRVDAEGRNPVLPYVELKEDGPEITGLAIFRGDKMIGKTNMQEARAINLLKFSGGKGILSIQKDPKHYVNFYAQSKRKVKCYKTDGKYNFLINLDLNGNIASNELDPSILKDPKALKKFTSDMENLVKKMCTEYINKANYEYKTDIFGLGRVAVAKYGRQTGIDWNKTVSESIIEVKVKVTVKDEGRGTY</sequence>
<name>A0A161X683_9CLOT</name>
<comment type="subcellular location">
    <subcellularLocation>
        <location evidence="1">Membrane</location>
        <topology evidence="1">Lipid-anchor</topology>
    </subcellularLocation>
</comment>
<evidence type="ECO:0000256" key="3">
    <source>
        <dbReference type="ARBA" id="ARBA00022544"/>
    </source>
</evidence>
<evidence type="ECO:0000256" key="6">
    <source>
        <dbReference type="ARBA" id="ARBA00023139"/>
    </source>
</evidence>
<feature type="domain" description="Spore germination protein N-terminal" evidence="10">
    <location>
        <begin position="30"/>
        <end position="195"/>
    </location>
</feature>
<dbReference type="EMBL" id="LWAE01000008">
    <property type="protein sequence ID" value="KZL89546.1"/>
    <property type="molecule type" value="Genomic_DNA"/>
</dbReference>
<keyword evidence="8" id="KW-0812">Transmembrane</keyword>
<keyword evidence="4" id="KW-0732">Signal</keyword>
<dbReference type="GO" id="GO:0009847">
    <property type="term" value="P:spore germination"/>
    <property type="evidence" value="ECO:0007669"/>
    <property type="project" value="InterPro"/>
</dbReference>